<dbReference type="EMBL" id="QGHA01000010">
    <property type="protein sequence ID" value="PWK73818.1"/>
    <property type="molecule type" value="Genomic_DNA"/>
</dbReference>
<proteinExistence type="predicted"/>
<gene>
    <name evidence="1" type="ORF">LX99_04204</name>
</gene>
<dbReference type="InterPro" id="IPR017853">
    <property type="entry name" value="GH"/>
</dbReference>
<name>A0A316H8Q3_9SPHI</name>
<reference evidence="1 2" key="1">
    <citation type="submission" date="2018-05" db="EMBL/GenBank/DDBJ databases">
        <title>Genomic Encyclopedia of Archaeal and Bacterial Type Strains, Phase II (KMG-II): from individual species to whole genera.</title>
        <authorList>
            <person name="Goeker M."/>
        </authorList>
    </citation>
    <scope>NUCLEOTIDE SEQUENCE [LARGE SCALE GENOMIC DNA]</scope>
    <source>
        <strain evidence="1 2">DSM 19975</strain>
    </source>
</reference>
<dbReference type="Proteomes" id="UP000245678">
    <property type="component" value="Unassembled WGS sequence"/>
</dbReference>
<protein>
    <submittedName>
        <fullName evidence="1">Uncharacterized protein</fullName>
    </submittedName>
</protein>
<organism evidence="1 2">
    <name type="scientific">Mucilaginibacter oryzae</name>
    <dbReference type="NCBI Taxonomy" id="468058"/>
    <lineage>
        <taxon>Bacteria</taxon>
        <taxon>Pseudomonadati</taxon>
        <taxon>Bacteroidota</taxon>
        <taxon>Sphingobacteriia</taxon>
        <taxon>Sphingobacteriales</taxon>
        <taxon>Sphingobacteriaceae</taxon>
        <taxon>Mucilaginibacter</taxon>
    </lineage>
</organism>
<comment type="caution">
    <text evidence="1">The sequence shown here is derived from an EMBL/GenBank/DDBJ whole genome shotgun (WGS) entry which is preliminary data.</text>
</comment>
<dbReference type="SUPFAM" id="SSF51445">
    <property type="entry name" value="(Trans)glycosidases"/>
    <property type="match status" value="1"/>
</dbReference>
<sequence length="410" mass="44971">MERKLIAAYWEGILSINFTIPSVVIDDIKKSGINHVILAQFHIYRNDGNDVINSNDNEIISNGFYSKNTPLNDYVENLMTGSEIVSISASVSNSYEYVKKVYINNNNSFSGTNLENNFLVFKQNVPGITIIDIDDEGTYDQTSLVAFCQMLISIGYDITFCPYKNKEFWTACLDDLNKSNPGAVKRWNLQCYDGGTGNDPKVWASQIKSTIPDFNTDGFIAPGDWTTDGVNNIQATMNNFALEKCVGGGFLWRVDDTYKRNCAENPDNHNLKDFISAIKAGLSFSFMIQANQPWQDSGISITPPNTVTIAYQSGLWTADLKTNNGNLYDANGCPDQVINQSGYPLPGHNQGCLIGKIGTNPPFFIGNGPTSTPSGKSGELYLCIDDDLNGAYGSGLSDNKGSILVMISQA</sequence>
<evidence type="ECO:0000313" key="2">
    <source>
        <dbReference type="Proteomes" id="UP000245678"/>
    </source>
</evidence>
<dbReference type="AlphaFoldDB" id="A0A316H8Q3"/>
<evidence type="ECO:0000313" key="1">
    <source>
        <dbReference type="EMBL" id="PWK73818.1"/>
    </source>
</evidence>
<dbReference type="RefSeq" id="WP_109609566.1">
    <property type="nucleotide sequence ID" value="NZ_QGHA01000010.1"/>
</dbReference>
<accession>A0A316H8Q3</accession>
<dbReference type="Gene3D" id="2.60.120.430">
    <property type="entry name" value="Galactose-binding lectin"/>
    <property type="match status" value="1"/>
</dbReference>
<keyword evidence="2" id="KW-1185">Reference proteome</keyword>